<dbReference type="PANTHER" id="PTHR30189">
    <property type="entry name" value="LPS-ASSEMBLY PROTEIN"/>
    <property type="match status" value="1"/>
</dbReference>
<dbReference type="GO" id="GO:0009279">
    <property type="term" value="C:cell outer membrane"/>
    <property type="evidence" value="ECO:0007669"/>
    <property type="project" value="TreeGrafter"/>
</dbReference>
<protein>
    <submittedName>
        <fullName evidence="2">LPS-assembly protein LptD</fullName>
    </submittedName>
</protein>
<feature type="compositionally biased region" description="Low complexity" evidence="1">
    <location>
        <begin position="227"/>
        <end position="237"/>
    </location>
</feature>
<evidence type="ECO:0000256" key="1">
    <source>
        <dbReference type="SAM" id="MobiDB-lite"/>
    </source>
</evidence>
<accession>A0A5C5Z3C5</accession>
<feature type="region of interest" description="Disordered" evidence="1">
    <location>
        <begin position="179"/>
        <end position="247"/>
    </location>
</feature>
<dbReference type="InterPro" id="IPR050218">
    <property type="entry name" value="LptD"/>
</dbReference>
<gene>
    <name evidence="2" type="primary">lptD</name>
    <name evidence="2" type="ORF">CA13_32370</name>
</gene>
<dbReference type="AlphaFoldDB" id="A0A5C5Z3C5"/>
<keyword evidence="3" id="KW-1185">Reference proteome</keyword>
<dbReference type="GO" id="GO:1990351">
    <property type="term" value="C:transporter complex"/>
    <property type="evidence" value="ECO:0007669"/>
    <property type="project" value="TreeGrafter"/>
</dbReference>
<name>A0A5C5Z3C5_9BACT</name>
<evidence type="ECO:0000313" key="3">
    <source>
        <dbReference type="Proteomes" id="UP000315010"/>
    </source>
</evidence>
<dbReference type="PANTHER" id="PTHR30189:SF1">
    <property type="entry name" value="LPS-ASSEMBLY PROTEIN LPTD"/>
    <property type="match status" value="1"/>
</dbReference>
<organism evidence="2 3">
    <name type="scientific">Novipirellula herctigrandis</name>
    <dbReference type="NCBI Taxonomy" id="2527986"/>
    <lineage>
        <taxon>Bacteria</taxon>
        <taxon>Pseudomonadati</taxon>
        <taxon>Planctomycetota</taxon>
        <taxon>Planctomycetia</taxon>
        <taxon>Pirellulales</taxon>
        <taxon>Pirellulaceae</taxon>
        <taxon>Novipirellula</taxon>
    </lineage>
</organism>
<proteinExistence type="predicted"/>
<evidence type="ECO:0000313" key="2">
    <source>
        <dbReference type="EMBL" id="TWT81784.1"/>
    </source>
</evidence>
<sequence>MDATADRRMTEKTSTGRISEFTAAHRRFLLFFAMLVVSLSSWMLHADEVEISSDPLRVSGNVIYRWKIGNAQASLLEGDCTLEHAGQRLSARSILLVVSGDIGRVHTEVVAEGVQMVDRQQTGPKQLRFETLADPEIQAPLYRGEPENPPALLRYLKPQRLGQATDPIAQVQFQDPQTVVPHSLGSPTQNSPAFAPPVLNTPMIYGDPTYPPQSPNQTQPNYPNGMIGDYPSPIDSPISPPNQDPLTNQIPQTSFAPPMPASPITMSDGATTGGFQFFVDGGNRSVELLARGASMPPQIDWSNRPETGESVIVARGGVTILVRDVSAQMPSGEVMQLGTISLSADRIVGWLPLTTNLFNGTESLSQAEGELYLEGDIVFRQGERIIYADAMYYNVTREVGVVLEAETITTIPEYQGIARLKADVLQQVGRGNFVAFDAAVTTSRMGVPRYWLQSERLQLNDRNTSVIDPATGATSIRRDPFVSSRDNFVYFGGMPILYWPRFSSSLRDPNLFISDLKVGNDSIFGTQALVDWNLLQLFGVDNAPPGLKWELSTDYLSDRGPALGTLLSYQLPGLFGIPGKTNGSLDAWFINDKGTDTLGGNRRNLPPETSNRGRAIFRHRQEMQNGYEFIAEFGWISDRNFEEQYFENEWDRDKNKDTSLRLRKYYHSNLFELSAQAQTNDFFQQTEQLPALDHYLIGGSLFADWLTWSAHNHISYTKLNAADTATNPAEAAGMTMLPGEMDAEGIIARTRQELALPVQAGPVKVVPYVSGEAARYGEAADGTPLTRILGQGGVRASLPMSRVDPTIQSSLLNIRGLAHKLEWTADYFYADSNTDFEELPLYDPLDDHAQQQFRRRFIVSDYGGILPARFDPRTYALRNGTQKYITSGSDVIADDLQQIRLGLNQRWQTKRGLPGRERIVDLFQFDTDLLIFPDADRDNFGETVGPATYDMAYHIGDRVSLLSDGYFDFFDSGLRSLSAGVRTSRPGVGDVYFGLLSLQGPISSTVFRSMVDYRLNEKWIWSSATTYDFGEAGNVGQSFGLTRIGESLLVRLGINIDRGRDNVGFGFTIEPRFWPSPRLGRVGGQMIPPPGVEGLE</sequence>
<comment type="caution">
    <text evidence="2">The sequence shown here is derived from an EMBL/GenBank/DDBJ whole genome shotgun (WGS) entry which is preliminary data.</text>
</comment>
<reference evidence="2 3" key="1">
    <citation type="submission" date="2019-02" db="EMBL/GenBank/DDBJ databases">
        <title>Deep-cultivation of Planctomycetes and their phenomic and genomic characterization uncovers novel biology.</title>
        <authorList>
            <person name="Wiegand S."/>
            <person name="Jogler M."/>
            <person name="Boedeker C."/>
            <person name="Pinto D."/>
            <person name="Vollmers J."/>
            <person name="Rivas-Marin E."/>
            <person name="Kohn T."/>
            <person name="Peeters S.H."/>
            <person name="Heuer A."/>
            <person name="Rast P."/>
            <person name="Oberbeckmann S."/>
            <person name="Bunk B."/>
            <person name="Jeske O."/>
            <person name="Meyerdierks A."/>
            <person name="Storesund J.E."/>
            <person name="Kallscheuer N."/>
            <person name="Luecker S."/>
            <person name="Lage O.M."/>
            <person name="Pohl T."/>
            <person name="Merkel B.J."/>
            <person name="Hornburger P."/>
            <person name="Mueller R.-W."/>
            <person name="Bruemmer F."/>
            <person name="Labrenz M."/>
            <person name="Spormann A.M."/>
            <person name="Op Den Camp H."/>
            <person name="Overmann J."/>
            <person name="Amann R."/>
            <person name="Jetten M.S.M."/>
            <person name="Mascher T."/>
            <person name="Medema M.H."/>
            <person name="Devos D.P."/>
            <person name="Kaster A.-K."/>
            <person name="Ovreas L."/>
            <person name="Rohde M."/>
            <person name="Galperin M.Y."/>
            <person name="Jogler C."/>
        </authorList>
    </citation>
    <scope>NUCLEOTIDE SEQUENCE [LARGE SCALE GENOMIC DNA]</scope>
    <source>
        <strain evidence="2 3">CA13</strain>
    </source>
</reference>
<dbReference type="EMBL" id="SJPJ01000001">
    <property type="protein sequence ID" value="TWT81784.1"/>
    <property type="molecule type" value="Genomic_DNA"/>
</dbReference>
<dbReference type="Proteomes" id="UP000315010">
    <property type="component" value="Unassembled WGS sequence"/>
</dbReference>